<keyword evidence="2" id="KW-1185">Reference proteome</keyword>
<evidence type="ECO:0000313" key="2">
    <source>
        <dbReference type="Proteomes" id="UP000294200"/>
    </source>
</evidence>
<dbReference type="PANTHER" id="PTHR11102:SF160">
    <property type="entry name" value="ERAD-ASSOCIATED E3 UBIQUITIN-PROTEIN LIGASE COMPONENT HRD3"/>
    <property type="match status" value="1"/>
</dbReference>
<dbReference type="InterPro" id="IPR050767">
    <property type="entry name" value="Sel1_AlgK"/>
</dbReference>
<dbReference type="PANTHER" id="PTHR11102">
    <property type="entry name" value="SEL-1-LIKE PROTEIN"/>
    <property type="match status" value="1"/>
</dbReference>
<protein>
    <recommendedName>
        <fullName evidence="3">Sel1 repeat family protein</fullName>
    </recommendedName>
</protein>
<organism evidence="1 2">
    <name type="scientific">Paraburkholderia steynii</name>
    <dbReference type="NCBI Taxonomy" id="1245441"/>
    <lineage>
        <taxon>Bacteria</taxon>
        <taxon>Pseudomonadati</taxon>
        <taxon>Pseudomonadota</taxon>
        <taxon>Betaproteobacteria</taxon>
        <taxon>Burkholderiales</taxon>
        <taxon>Burkholderiaceae</taxon>
        <taxon>Paraburkholderia</taxon>
    </lineage>
</organism>
<accession>A0A4R0XB90</accession>
<dbReference type="SUPFAM" id="SSF81901">
    <property type="entry name" value="HCP-like"/>
    <property type="match status" value="1"/>
</dbReference>
<dbReference type="Proteomes" id="UP000294200">
    <property type="component" value="Unassembled WGS sequence"/>
</dbReference>
<sequence>MAAGFALIAFTSGLVTSPQAKADTPFSPKGLYETARSYEQSDPATAVRMYNDSSSAGYLPAQLLLAGMHRSGIAGVEKNCKKAIYWYELAEEQGSLEASSDRASIYADETGECYSPKADASLYRDAAEKGFPEAQHSLAILCMQGRGVPKDNLRAYAWFSTAMNSGNGRYRASLGLRDALAGAMTATQIEEARALSRLYILKYRKN</sequence>
<dbReference type="AlphaFoldDB" id="A0A4R0XB90"/>
<proteinExistence type="predicted"/>
<evidence type="ECO:0008006" key="3">
    <source>
        <dbReference type="Google" id="ProtNLM"/>
    </source>
</evidence>
<dbReference type="Gene3D" id="1.25.40.10">
    <property type="entry name" value="Tetratricopeptide repeat domain"/>
    <property type="match status" value="1"/>
</dbReference>
<evidence type="ECO:0000313" key="1">
    <source>
        <dbReference type="EMBL" id="TCG04920.1"/>
    </source>
</evidence>
<dbReference type="Pfam" id="PF08238">
    <property type="entry name" value="Sel1"/>
    <property type="match status" value="2"/>
</dbReference>
<comment type="caution">
    <text evidence="1">The sequence shown here is derived from an EMBL/GenBank/DDBJ whole genome shotgun (WGS) entry which is preliminary data.</text>
</comment>
<dbReference type="EMBL" id="MWML01000209">
    <property type="protein sequence ID" value="TCG04920.1"/>
    <property type="molecule type" value="Genomic_DNA"/>
</dbReference>
<dbReference type="SMART" id="SM00671">
    <property type="entry name" value="SEL1"/>
    <property type="match status" value="3"/>
</dbReference>
<name>A0A4R0XB90_9BURK</name>
<gene>
    <name evidence="1" type="ORF">BZM27_37480</name>
</gene>
<dbReference type="InterPro" id="IPR006597">
    <property type="entry name" value="Sel1-like"/>
</dbReference>
<reference evidence="1 2" key="1">
    <citation type="submission" date="2017-02" db="EMBL/GenBank/DDBJ databases">
        <title>Paraburkholderia sophoroidis sp. nov. and Paraburkholderia steynii sp. nov. rhizobial symbionts of the fynbos legume Hypocalyptus sophoroides.</title>
        <authorList>
            <person name="Steenkamp E.T."/>
            <person name="Beukes C.W."/>
            <person name="Van Zyl E."/>
            <person name="Avontuur J."/>
            <person name="Chan W.Y."/>
            <person name="Hassen A."/>
            <person name="Palmer M."/>
            <person name="Mthombeni L."/>
            <person name="Phalane F."/>
            <person name="Sereme K."/>
            <person name="Venter S.N."/>
        </authorList>
    </citation>
    <scope>NUCLEOTIDE SEQUENCE [LARGE SCALE GENOMIC DNA]</scope>
    <source>
        <strain evidence="1 2">HC1.1ba</strain>
    </source>
</reference>
<dbReference type="InterPro" id="IPR011990">
    <property type="entry name" value="TPR-like_helical_dom_sf"/>
</dbReference>